<keyword evidence="5" id="KW-0964">Secreted</keyword>
<dbReference type="EMBL" id="JACHGH010000005">
    <property type="protein sequence ID" value="MBB6453619.1"/>
    <property type="molecule type" value="Genomic_DNA"/>
</dbReference>
<keyword evidence="8" id="KW-0282">Flagellum</keyword>
<evidence type="ECO:0000256" key="3">
    <source>
        <dbReference type="ARBA" id="ARBA00023054"/>
    </source>
</evidence>
<dbReference type="InterPro" id="IPR040026">
    <property type="entry name" value="FliD"/>
</dbReference>
<dbReference type="AlphaFoldDB" id="A0A841Q584"/>
<keyword evidence="8" id="KW-0969">Cilium</keyword>
<dbReference type="Proteomes" id="UP000581688">
    <property type="component" value="Unassembled WGS sequence"/>
</dbReference>
<evidence type="ECO:0000256" key="5">
    <source>
        <dbReference type="RuleBase" id="RU362066"/>
    </source>
</evidence>
<dbReference type="Pfam" id="PF02465">
    <property type="entry name" value="FliD_N"/>
    <property type="match status" value="1"/>
</dbReference>
<evidence type="ECO:0000313" key="9">
    <source>
        <dbReference type="Proteomes" id="UP000581688"/>
    </source>
</evidence>
<name>A0A841Q584_9BACI</name>
<feature type="domain" description="Flagellar hook-associated protein 2 N-terminal" evidence="6">
    <location>
        <begin position="11"/>
        <end position="106"/>
    </location>
</feature>
<protein>
    <recommendedName>
        <fullName evidence="5">Flagellar hook-associated protein 2</fullName>
        <shortName evidence="5">HAP2</shortName>
    </recommendedName>
    <alternativeName>
        <fullName evidence="5">Flagellar cap protein</fullName>
    </alternativeName>
</protein>
<dbReference type="InterPro" id="IPR010809">
    <property type="entry name" value="FliD_C"/>
</dbReference>
<dbReference type="GO" id="GO:0005576">
    <property type="term" value="C:extracellular region"/>
    <property type="evidence" value="ECO:0007669"/>
    <property type="project" value="UniProtKB-SubCell"/>
</dbReference>
<comment type="function">
    <text evidence="5">Required for morphogenesis and for the elongation of the flagellar filament by facilitating polymerization of the flagellin monomers at the tip of growing filament. Forms a capping structure, which prevents flagellin subunits (transported through the central channel of the flagellum) from leaking out without polymerization at the distal end.</text>
</comment>
<comment type="similarity">
    <text evidence="1 5">Belongs to the FliD family.</text>
</comment>
<evidence type="ECO:0000313" key="8">
    <source>
        <dbReference type="EMBL" id="MBB6453619.1"/>
    </source>
</evidence>
<dbReference type="InterPro" id="IPR003481">
    <property type="entry name" value="FliD_N"/>
</dbReference>
<dbReference type="RefSeq" id="WP_246199978.1">
    <property type="nucleotide sequence ID" value="NZ_CADDWK010000006.1"/>
</dbReference>
<feature type="domain" description="Flagellar hook-associated protein 2 C-terminal" evidence="7">
    <location>
        <begin position="338"/>
        <end position="597"/>
    </location>
</feature>
<dbReference type="PANTHER" id="PTHR30288:SF0">
    <property type="entry name" value="FLAGELLAR HOOK-ASSOCIATED PROTEIN 2"/>
    <property type="match status" value="1"/>
</dbReference>
<evidence type="ECO:0000259" key="6">
    <source>
        <dbReference type="Pfam" id="PF02465"/>
    </source>
</evidence>
<gene>
    <name evidence="8" type="ORF">HNQ94_002068</name>
</gene>
<keyword evidence="4 5" id="KW-0975">Bacterial flagellum</keyword>
<organism evidence="8 9">
    <name type="scientific">Salirhabdus euzebyi</name>
    <dbReference type="NCBI Taxonomy" id="394506"/>
    <lineage>
        <taxon>Bacteria</taxon>
        <taxon>Bacillati</taxon>
        <taxon>Bacillota</taxon>
        <taxon>Bacilli</taxon>
        <taxon>Bacillales</taxon>
        <taxon>Bacillaceae</taxon>
        <taxon>Salirhabdus</taxon>
    </lineage>
</organism>
<evidence type="ECO:0000256" key="2">
    <source>
        <dbReference type="ARBA" id="ARBA00011255"/>
    </source>
</evidence>
<evidence type="ECO:0000256" key="1">
    <source>
        <dbReference type="ARBA" id="ARBA00009764"/>
    </source>
</evidence>
<keyword evidence="8" id="KW-0966">Cell projection</keyword>
<keyword evidence="9" id="KW-1185">Reference proteome</keyword>
<proteinExistence type="inferred from homology"/>
<sequence length="610" mass="67633">MSSMRIGGLASGMDIDQLVNDLMKAERMPLQKLQQDQMWLTWQRDAYREANALLFDLDSLAFNSTLTETFKTKSVSSSNEGLVSISAGASAANGVHTIENATVASAASNVSGTISGATKIDPTKSLFEQRALFGNTAFANEETGGIWEKKTFTNADIAVTQEKDTFKLQKGALNVTAGETIEVHDSDGNLLKAYTIVTDPNQTLTENDVYVNANTGDLKFGENLAEGSSIKGKLYEHYYLSFGITTYDSNGNPIEDDPDNPNSRFDFEIDGTTTLNNLMSQISNSKVGVSAFYDTFSDKLSFQRKQTGDLNTSGKEMQFSGSFLTDVLNLDEANETGGTNATFTIDGLTTSRASNTFTISGVTYTLKGNIPAGTKVSVSVQNDTEKAVENIKDFVKKYNELIDKMNGMLREERYRSYKPLTEDQKKDMSDNEIELWEERAKSGLLRNDSILSSAISGMRSAFYSVIETNDDFKHLSEIGITTTSNYLEGGKLQINESKLRQAMSDSPDAVQKLFSNSATGDSRGILNRVRDSIKDTMGRIEEKAGKSTHTLQQYSMGRRLDDMNDRITRFEDRMIQVEDRYWRQFTAMEQAINRMNSQSMYLSQQFSGGM</sequence>
<comment type="subcellular location">
    <subcellularLocation>
        <location evidence="5">Secreted</location>
    </subcellularLocation>
    <subcellularLocation>
        <location evidence="5">Bacterial flagellum</location>
    </subcellularLocation>
</comment>
<evidence type="ECO:0000256" key="4">
    <source>
        <dbReference type="ARBA" id="ARBA00023143"/>
    </source>
</evidence>
<dbReference type="GO" id="GO:0009421">
    <property type="term" value="C:bacterial-type flagellum filament cap"/>
    <property type="evidence" value="ECO:0007669"/>
    <property type="project" value="InterPro"/>
</dbReference>
<dbReference type="GO" id="GO:0071973">
    <property type="term" value="P:bacterial-type flagellum-dependent cell motility"/>
    <property type="evidence" value="ECO:0007669"/>
    <property type="project" value="TreeGrafter"/>
</dbReference>
<evidence type="ECO:0000259" key="7">
    <source>
        <dbReference type="Pfam" id="PF07195"/>
    </source>
</evidence>
<reference evidence="8 9" key="1">
    <citation type="submission" date="2020-08" db="EMBL/GenBank/DDBJ databases">
        <title>Genomic Encyclopedia of Type Strains, Phase IV (KMG-IV): sequencing the most valuable type-strain genomes for metagenomic binning, comparative biology and taxonomic classification.</title>
        <authorList>
            <person name="Goeker M."/>
        </authorList>
    </citation>
    <scope>NUCLEOTIDE SEQUENCE [LARGE SCALE GENOMIC DNA]</scope>
    <source>
        <strain evidence="8 9">DSM 19612</strain>
    </source>
</reference>
<dbReference type="GO" id="GO:0009424">
    <property type="term" value="C:bacterial-type flagellum hook"/>
    <property type="evidence" value="ECO:0007669"/>
    <property type="project" value="UniProtKB-UniRule"/>
</dbReference>
<comment type="caution">
    <text evidence="8">The sequence shown here is derived from an EMBL/GenBank/DDBJ whole genome shotgun (WGS) entry which is preliminary data.</text>
</comment>
<dbReference type="GO" id="GO:0007155">
    <property type="term" value="P:cell adhesion"/>
    <property type="evidence" value="ECO:0007669"/>
    <property type="project" value="InterPro"/>
</dbReference>
<dbReference type="Pfam" id="PF07195">
    <property type="entry name" value="FliD_C"/>
    <property type="match status" value="1"/>
</dbReference>
<comment type="subunit">
    <text evidence="2 5">Homopentamer.</text>
</comment>
<dbReference type="PANTHER" id="PTHR30288">
    <property type="entry name" value="FLAGELLAR CAP/ASSEMBLY PROTEIN FLID"/>
    <property type="match status" value="1"/>
</dbReference>
<keyword evidence="3" id="KW-0175">Coiled coil</keyword>
<accession>A0A841Q584</accession>